<sequence length="84" mass="9314">MRRKVCVALSTKLLEQSYQGNFDTGILVGGGDDYLAAVRKAKELGKKIEFAGFNVRAGSEFTRTVDKFTSLDEIVNKVLSEPER</sequence>
<dbReference type="InterPro" id="IPR021139">
    <property type="entry name" value="NYN"/>
</dbReference>
<dbReference type="GO" id="GO:0004540">
    <property type="term" value="F:RNA nuclease activity"/>
    <property type="evidence" value="ECO:0007669"/>
    <property type="project" value="InterPro"/>
</dbReference>
<keyword evidence="3" id="KW-1185">Reference proteome</keyword>
<evidence type="ECO:0000313" key="2">
    <source>
        <dbReference type="EMBL" id="KXB07463.1"/>
    </source>
</evidence>
<reference evidence="2 3" key="1">
    <citation type="journal article" date="2016" name="Sci. Rep.">
        <title>Metabolic traits of an uncultured archaeal lineage -MSBL1- from brine pools of the Red Sea.</title>
        <authorList>
            <person name="Mwirichia R."/>
            <person name="Alam I."/>
            <person name="Rashid M."/>
            <person name="Vinu M."/>
            <person name="Ba-Alawi W."/>
            <person name="Anthony Kamau A."/>
            <person name="Kamanda Ngugi D."/>
            <person name="Goker M."/>
            <person name="Klenk H.P."/>
            <person name="Bajic V."/>
            <person name="Stingl U."/>
        </authorList>
    </citation>
    <scope>NUCLEOTIDE SEQUENCE [LARGE SCALE GENOMIC DNA]</scope>
    <source>
        <strain evidence="2">SCGC-AAA382K21</strain>
    </source>
</reference>
<dbReference type="Pfam" id="PF01936">
    <property type="entry name" value="NYN"/>
    <property type="match status" value="1"/>
</dbReference>
<gene>
    <name evidence="2" type="ORF">AKJ54_00175</name>
</gene>
<feature type="domain" description="NYN" evidence="1">
    <location>
        <begin position="5"/>
        <end position="72"/>
    </location>
</feature>
<dbReference type="AlphaFoldDB" id="A0A133VM30"/>
<organism evidence="2 3">
    <name type="scientific">candidate division MSBL1 archaeon SCGC-AAA382K21</name>
    <dbReference type="NCBI Taxonomy" id="1698283"/>
    <lineage>
        <taxon>Archaea</taxon>
        <taxon>Methanobacteriati</taxon>
        <taxon>Methanobacteriota</taxon>
        <taxon>candidate division MSBL1</taxon>
    </lineage>
</organism>
<dbReference type="Proteomes" id="UP000070504">
    <property type="component" value="Unassembled WGS sequence"/>
</dbReference>
<proteinExistence type="predicted"/>
<evidence type="ECO:0000259" key="1">
    <source>
        <dbReference type="Pfam" id="PF01936"/>
    </source>
</evidence>
<protein>
    <recommendedName>
        <fullName evidence="1">NYN domain-containing protein</fullName>
    </recommendedName>
</protein>
<dbReference type="EMBL" id="LHYH01000003">
    <property type="protein sequence ID" value="KXB07463.1"/>
    <property type="molecule type" value="Genomic_DNA"/>
</dbReference>
<comment type="caution">
    <text evidence="2">The sequence shown here is derived from an EMBL/GenBank/DDBJ whole genome shotgun (WGS) entry which is preliminary data.</text>
</comment>
<dbReference type="Gene3D" id="3.40.50.1010">
    <property type="entry name" value="5'-nuclease"/>
    <property type="match status" value="1"/>
</dbReference>
<accession>A0A133VM30</accession>
<name>A0A133VM30_9EURY</name>
<evidence type="ECO:0000313" key="3">
    <source>
        <dbReference type="Proteomes" id="UP000070504"/>
    </source>
</evidence>